<protein>
    <submittedName>
        <fullName evidence="1">Uncharacterized protein</fullName>
    </submittedName>
</protein>
<name>A0ABN6EMC6_9BACT</name>
<dbReference type="RefSeq" id="WP_207154249.1">
    <property type="nucleotide sequence ID" value="NZ_AP024484.1"/>
</dbReference>
<gene>
    <name evidence="1" type="ORF">prwr041_25770</name>
</gene>
<keyword evidence="2" id="KW-1185">Reference proteome</keyword>
<proteinExistence type="predicted"/>
<accession>A0ABN6EMC6</accession>
<evidence type="ECO:0000313" key="1">
    <source>
        <dbReference type="EMBL" id="BCS86684.1"/>
    </source>
</evidence>
<reference evidence="1 2" key="1">
    <citation type="journal article" date="2022" name="Int. J. Syst. Evol. Microbiol.">
        <title>Prevotella herbatica sp. nov., a plant polysaccharide-decomposing anaerobic bacterium isolated from a methanogenic reactor.</title>
        <authorList>
            <person name="Uek A."/>
            <person name="Tonouchi A."/>
            <person name="Kaku N."/>
            <person name="Ueki K."/>
        </authorList>
    </citation>
    <scope>NUCLEOTIDE SEQUENCE [LARGE SCALE GENOMIC DNA]</scope>
    <source>
        <strain evidence="1 2">WR041</strain>
    </source>
</reference>
<dbReference type="EMBL" id="AP024484">
    <property type="protein sequence ID" value="BCS86684.1"/>
    <property type="molecule type" value="Genomic_DNA"/>
</dbReference>
<organism evidence="1 2">
    <name type="scientific">Prevotella herbatica</name>
    <dbReference type="NCBI Taxonomy" id="2801997"/>
    <lineage>
        <taxon>Bacteria</taxon>
        <taxon>Pseudomonadati</taxon>
        <taxon>Bacteroidota</taxon>
        <taxon>Bacteroidia</taxon>
        <taxon>Bacteroidales</taxon>
        <taxon>Prevotellaceae</taxon>
        <taxon>Prevotella</taxon>
    </lineage>
</organism>
<sequence length="73" mass="8468">MTNHVPKGIKNKSIYQKKMEETAWGSAEYGRKNDVTKMTKMGIITQIMQDFIYKKSLHYLHLIQGASHLAEQQ</sequence>
<dbReference type="Proteomes" id="UP001319045">
    <property type="component" value="Chromosome"/>
</dbReference>
<evidence type="ECO:0000313" key="2">
    <source>
        <dbReference type="Proteomes" id="UP001319045"/>
    </source>
</evidence>